<dbReference type="GO" id="GO:0010629">
    <property type="term" value="P:negative regulation of gene expression"/>
    <property type="evidence" value="ECO:0007669"/>
    <property type="project" value="UniProtKB-ARBA"/>
</dbReference>
<sequence length="163" mass="18031">MPAGQGQFVPGAQADEPQNPCRLIVNYLPSNLQEGGFRNLFLQYGNVVNCKLVTNKSDGASMGYGFVEYEQPEEAALAIQSLNGAQLEDKRLRVSYARNPSPELKNTNLYVAGLHDDLSQEQMNQLFQQFGTVLSSKLLRDTQGKSRCVGFVRMSQHSEALMA</sequence>
<comment type="caution">
    <text evidence="5">The sequence shown here is derived from an EMBL/GenBank/DDBJ whole genome shotgun (WGS) entry which is preliminary data.</text>
</comment>
<evidence type="ECO:0000256" key="3">
    <source>
        <dbReference type="PROSITE-ProRule" id="PRU00176"/>
    </source>
</evidence>
<dbReference type="GO" id="GO:0003729">
    <property type="term" value="F:mRNA binding"/>
    <property type="evidence" value="ECO:0007669"/>
    <property type="project" value="UniProtKB-ARBA"/>
</dbReference>
<dbReference type="InterPro" id="IPR002343">
    <property type="entry name" value="Hud_Sxl_RNA"/>
</dbReference>
<dbReference type="Proteomes" id="UP000324800">
    <property type="component" value="Unassembled WGS sequence"/>
</dbReference>
<evidence type="ECO:0000259" key="4">
    <source>
        <dbReference type="PROSITE" id="PS50102"/>
    </source>
</evidence>
<evidence type="ECO:0000313" key="6">
    <source>
        <dbReference type="Proteomes" id="UP000324800"/>
    </source>
</evidence>
<organism evidence="5 6">
    <name type="scientific">Streblomastix strix</name>
    <dbReference type="NCBI Taxonomy" id="222440"/>
    <lineage>
        <taxon>Eukaryota</taxon>
        <taxon>Metamonada</taxon>
        <taxon>Preaxostyla</taxon>
        <taxon>Oxymonadida</taxon>
        <taxon>Streblomastigidae</taxon>
        <taxon>Streblomastix</taxon>
    </lineage>
</organism>
<dbReference type="SUPFAM" id="SSF54928">
    <property type="entry name" value="RNA-binding domain, RBD"/>
    <property type="match status" value="1"/>
</dbReference>
<dbReference type="FunFam" id="3.30.70.330:FF:000383">
    <property type="entry name" value="Sex lethal, isoform D"/>
    <property type="match status" value="1"/>
</dbReference>
<dbReference type="PROSITE" id="PS50102">
    <property type="entry name" value="RRM"/>
    <property type="match status" value="2"/>
</dbReference>
<dbReference type="GO" id="GO:1990904">
    <property type="term" value="C:ribonucleoprotein complex"/>
    <property type="evidence" value="ECO:0007669"/>
    <property type="project" value="InterPro"/>
</dbReference>
<dbReference type="PANTHER" id="PTHR48025:SF1">
    <property type="entry name" value="RRM DOMAIN-CONTAINING PROTEIN"/>
    <property type="match status" value="1"/>
</dbReference>
<name>A0A5J4TGU6_9EUKA</name>
<dbReference type="SMART" id="SM00360">
    <property type="entry name" value="RRM"/>
    <property type="match status" value="2"/>
</dbReference>
<keyword evidence="2 3" id="KW-0694">RNA-binding</keyword>
<dbReference type="OrthoDB" id="266020at2759"/>
<protein>
    <recommendedName>
        <fullName evidence="4">RRM domain-containing protein</fullName>
    </recommendedName>
</protein>
<gene>
    <name evidence="5" type="ORF">EZS28_047331</name>
</gene>
<dbReference type="Pfam" id="PF00076">
    <property type="entry name" value="RRM_1"/>
    <property type="match status" value="2"/>
</dbReference>
<dbReference type="GO" id="GO:0009967">
    <property type="term" value="P:positive regulation of signal transduction"/>
    <property type="evidence" value="ECO:0007669"/>
    <property type="project" value="UniProtKB-ARBA"/>
</dbReference>
<dbReference type="InterPro" id="IPR035979">
    <property type="entry name" value="RBD_domain_sf"/>
</dbReference>
<feature type="domain" description="RRM" evidence="4">
    <location>
        <begin position="21"/>
        <end position="99"/>
    </location>
</feature>
<reference evidence="5 6" key="1">
    <citation type="submission" date="2019-03" db="EMBL/GenBank/DDBJ databases">
        <title>Single cell metagenomics reveals metabolic interactions within the superorganism composed of flagellate Streblomastix strix and complex community of Bacteroidetes bacteria on its surface.</title>
        <authorList>
            <person name="Treitli S.C."/>
            <person name="Kolisko M."/>
            <person name="Husnik F."/>
            <person name="Keeling P."/>
            <person name="Hampl V."/>
        </authorList>
    </citation>
    <scope>NUCLEOTIDE SEQUENCE [LARGE SCALE GENOMIC DNA]</scope>
    <source>
        <strain evidence="5">ST1C</strain>
    </source>
</reference>
<dbReference type="AlphaFoldDB" id="A0A5J4TGU6"/>
<dbReference type="PRINTS" id="PR00961">
    <property type="entry name" value="HUDSXLRNA"/>
</dbReference>
<dbReference type="InterPro" id="IPR012677">
    <property type="entry name" value="Nucleotide-bd_a/b_plait_sf"/>
</dbReference>
<dbReference type="PANTHER" id="PTHR48025">
    <property type="entry name" value="OS02G0815200 PROTEIN"/>
    <property type="match status" value="1"/>
</dbReference>
<dbReference type="Gene3D" id="3.30.70.330">
    <property type="match status" value="2"/>
</dbReference>
<feature type="non-terminal residue" evidence="5">
    <location>
        <position position="163"/>
    </location>
</feature>
<dbReference type="InterPro" id="IPR000504">
    <property type="entry name" value="RRM_dom"/>
</dbReference>
<proteinExistence type="predicted"/>
<dbReference type="InterPro" id="IPR050502">
    <property type="entry name" value="Euk_RNA-bind_prot"/>
</dbReference>
<dbReference type="GO" id="GO:0005737">
    <property type="term" value="C:cytoplasm"/>
    <property type="evidence" value="ECO:0007669"/>
    <property type="project" value="UniProtKB-ARBA"/>
</dbReference>
<evidence type="ECO:0000256" key="2">
    <source>
        <dbReference type="ARBA" id="ARBA00022884"/>
    </source>
</evidence>
<evidence type="ECO:0000256" key="1">
    <source>
        <dbReference type="ARBA" id="ARBA00022737"/>
    </source>
</evidence>
<feature type="domain" description="RRM" evidence="4">
    <location>
        <begin position="107"/>
        <end position="163"/>
    </location>
</feature>
<dbReference type="EMBL" id="SNRW01031850">
    <property type="protein sequence ID" value="KAA6357142.1"/>
    <property type="molecule type" value="Genomic_DNA"/>
</dbReference>
<keyword evidence="1" id="KW-0677">Repeat</keyword>
<evidence type="ECO:0000313" key="5">
    <source>
        <dbReference type="EMBL" id="KAA6357142.1"/>
    </source>
</evidence>
<accession>A0A5J4TGU6</accession>
<dbReference type="GO" id="GO:0005634">
    <property type="term" value="C:nucleus"/>
    <property type="evidence" value="ECO:0007669"/>
    <property type="project" value="TreeGrafter"/>
</dbReference>